<dbReference type="KEGG" id="jsv:CNX70_14080"/>
<gene>
    <name evidence="1" type="ORF">CNX70_14080</name>
</gene>
<dbReference type="EMBL" id="CP023422">
    <property type="protein sequence ID" value="ATD61159.1"/>
    <property type="molecule type" value="Genomic_DNA"/>
</dbReference>
<keyword evidence="2" id="KW-1185">Reference proteome</keyword>
<protein>
    <submittedName>
        <fullName evidence="1">Uncharacterized protein</fullName>
    </submittedName>
</protein>
<reference evidence="1 2" key="1">
    <citation type="submission" date="2017-09" db="EMBL/GenBank/DDBJ databases">
        <title>Complete genome sequence of Janthinobacterium svalbardensis PAMC 27463.</title>
        <authorList>
            <person name="Cho Y.-J."/>
            <person name="Cho A."/>
            <person name="Kim O.-S."/>
            <person name="Lee J.-I."/>
        </authorList>
    </citation>
    <scope>NUCLEOTIDE SEQUENCE [LARGE SCALE GENOMIC DNA]</scope>
    <source>
        <strain evidence="1 2">PAMC 27463</strain>
    </source>
</reference>
<dbReference type="AlphaFoldDB" id="A0A290WW80"/>
<proteinExistence type="predicted"/>
<sequence length="78" mass="9037">MTVHADKEGLLALRARLDVLLAKLDRDTSDHEHLRSPEWAGFELSTSMLASERAHGHQTVHHVEIYAWSPEWKKHHHL</sequence>
<dbReference type="Pfam" id="PF15566">
    <property type="entry name" value="Imm32"/>
    <property type="match status" value="1"/>
</dbReference>
<organism evidence="1 2">
    <name type="scientific">Janthinobacterium svalbardensis</name>
    <dbReference type="NCBI Taxonomy" id="368607"/>
    <lineage>
        <taxon>Bacteria</taxon>
        <taxon>Pseudomonadati</taxon>
        <taxon>Pseudomonadota</taxon>
        <taxon>Betaproteobacteria</taxon>
        <taxon>Burkholderiales</taxon>
        <taxon>Oxalobacteraceae</taxon>
        <taxon>Janthinobacterium</taxon>
    </lineage>
</organism>
<evidence type="ECO:0000313" key="1">
    <source>
        <dbReference type="EMBL" id="ATD61159.1"/>
    </source>
</evidence>
<accession>A0A290WW80</accession>
<name>A0A290WW80_9BURK</name>
<dbReference type="InterPro" id="IPR029083">
    <property type="entry name" value="Imm32"/>
</dbReference>
<evidence type="ECO:0000313" key="2">
    <source>
        <dbReference type="Proteomes" id="UP000218437"/>
    </source>
</evidence>
<dbReference type="Proteomes" id="UP000218437">
    <property type="component" value="Chromosome"/>
</dbReference>